<dbReference type="Proteomes" id="UP000027138">
    <property type="component" value="Unassembled WGS sequence"/>
</dbReference>
<reference evidence="3 4" key="1">
    <citation type="journal article" date="2014" name="PLoS ONE">
        <title>Global Analysis of Gene Expression Profiles in Physic Nut (Jatropha curcas L.) Seedlings Exposed to Salt Stress.</title>
        <authorList>
            <person name="Zhang L."/>
            <person name="Zhang C."/>
            <person name="Wu P."/>
            <person name="Chen Y."/>
            <person name="Li M."/>
            <person name="Jiang H."/>
            <person name="Wu G."/>
        </authorList>
    </citation>
    <scope>NUCLEOTIDE SEQUENCE [LARGE SCALE GENOMIC DNA]</scope>
    <source>
        <strain evidence="4">cv. GZQX0401</strain>
        <tissue evidence="3">Young leaves</tissue>
    </source>
</reference>
<dbReference type="AlphaFoldDB" id="A0A067JTP4"/>
<dbReference type="CDD" id="cd03784">
    <property type="entry name" value="GT1_Gtf-like"/>
    <property type="match status" value="1"/>
</dbReference>
<name>A0A067JTP4_JATCU</name>
<dbReference type="PANTHER" id="PTHR11926">
    <property type="entry name" value="GLUCOSYL/GLUCURONOSYL TRANSFERASES"/>
    <property type="match status" value="1"/>
</dbReference>
<dbReference type="Gene3D" id="3.40.50.2000">
    <property type="entry name" value="Glycogen Phosphorylase B"/>
    <property type="match status" value="2"/>
</dbReference>
<evidence type="ECO:0008006" key="5">
    <source>
        <dbReference type="Google" id="ProtNLM"/>
    </source>
</evidence>
<evidence type="ECO:0000256" key="1">
    <source>
        <dbReference type="ARBA" id="ARBA00009995"/>
    </source>
</evidence>
<dbReference type="PANTHER" id="PTHR11926:SF1555">
    <property type="entry name" value="UDP-GLYCOSYLTRANSFERASE 83A1-LIKE"/>
    <property type="match status" value="1"/>
</dbReference>
<proteinExistence type="inferred from homology"/>
<keyword evidence="4" id="KW-1185">Reference proteome</keyword>
<dbReference type="Pfam" id="PF00201">
    <property type="entry name" value="UDPGT"/>
    <property type="match status" value="1"/>
</dbReference>
<dbReference type="GO" id="GO:0080043">
    <property type="term" value="F:quercetin 3-O-glucosyltransferase activity"/>
    <property type="evidence" value="ECO:0007669"/>
    <property type="project" value="TreeGrafter"/>
</dbReference>
<gene>
    <name evidence="3" type="ORF">JCGZ_19931</name>
</gene>
<dbReference type="FunFam" id="3.40.50.2000:FF:000061">
    <property type="entry name" value="UDP-glycosyltransferase 83A1"/>
    <property type="match status" value="1"/>
</dbReference>
<evidence type="ECO:0000313" key="4">
    <source>
        <dbReference type="Proteomes" id="UP000027138"/>
    </source>
</evidence>
<accession>A0A067JTP4</accession>
<dbReference type="OrthoDB" id="5835829at2759"/>
<comment type="similarity">
    <text evidence="1">Belongs to the UDP-glycosyltransferase family.</text>
</comment>
<protein>
    <recommendedName>
        <fullName evidence="5">Anthocyanidin 3-O-glucosyltransferase</fullName>
    </recommendedName>
</protein>
<dbReference type="GO" id="GO:0080044">
    <property type="term" value="F:quercetin 7-O-glucosyltransferase activity"/>
    <property type="evidence" value="ECO:0007669"/>
    <property type="project" value="TreeGrafter"/>
</dbReference>
<dbReference type="InterPro" id="IPR002213">
    <property type="entry name" value="UDP_glucos_trans"/>
</dbReference>
<dbReference type="EMBL" id="KK914862">
    <property type="protein sequence ID" value="KDP27232.1"/>
    <property type="molecule type" value="Genomic_DNA"/>
</dbReference>
<keyword evidence="2" id="KW-0808">Transferase</keyword>
<dbReference type="SUPFAM" id="SSF53756">
    <property type="entry name" value="UDP-Glycosyltransferase/glycogen phosphorylase"/>
    <property type="match status" value="1"/>
</dbReference>
<dbReference type="FunFam" id="3.40.50.2000:FF:000108">
    <property type="entry name" value="UDP-glycosyltransferase 83A1"/>
    <property type="match status" value="1"/>
</dbReference>
<organism evidence="3 4">
    <name type="scientific">Jatropha curcas</name>
    <name type="common">Barbados nut</name>
    <dbReference type="NCBI Taxonomy" id="180498"/>
    <lineage>
        <taxon>Eukaryota</taxon>
        <taxon>Viridiplantae</taxon>
        <taxon>Streptophyta</taxon>
        <taxon>Embryophyta</taxon>
        <taxon>Tracheophyta</taxon>
        <taxon>Spermatophyta</taxon>
        <taxon>Magnoliopsida</taxon>
        <taxon>eudicotyledons</taxon>
        <taxon>Gunneridae</taxon>
        <taxon>Pentapetalae</taxon>
        <taxon>rosids</taxon>
        <taxon>fabids</taxon>
        <taxon>Malpighiales</taxon>
        <taxon>Euphorbiaceae</taxon>
        <taxon>Crotonoideae</taxon>
        <taxon>Jatropheae</taxon>
        <taxon>Jatropha</taxon>
    </lineage>
</organism>
<evidence type="ECO:0000256" key="2">
    <source>
        <dbReference type="ARBA" id="ARBA00022679"/>
    </source>
</evidence>
<evidence type="ECO:0000313" key="3">
    <source>
        <dbReference type="EMBL" id="KDP27232.1"/>
    </source>
</evidence>
<sequence length="421" mass="47539">MELSQCLAKHGFKITFVNAESNHQLIKNASTSSTSSDQINLVSISDDAVKLSSDAVLRVMPSKVEELIEQLNDKISCIIADQSIGWALEIAERKGIRRAAFCPAAAAQLVLGFSIPKLIQDGIIDDYGTPTKKEIVRISPTMPAMNTANFVWACLGNMESQKNIFKLMLNNNKSIKLTDWLLCNSIYDLEPAAFNLAPQIIPIGPVSEINRQRLNSTGNFWAEDSTCLRWLDQQKQQSVIYVAFGSFAVFDPKQFQELALGLELSKKPFLWVVRPDIKSTNNAFLEEFRERVGNLGKIVSWAPQKKVLAHKSVSCFVSHCGWNSTMEGVSNGVPFLCWPYFADQFFNQRYICDIWKIGLELDRNENGIIVHLEIKNKVEQVLGNGEFRKRALDLKELVVNSVEEGGSSYQNFKRFIEWMRE</sequence>